<dbReference type="Proteomes" id="UP001174936">
    <property type="component" value="Unassembled WGS sequence"/>
</dbReference>
<sequence length="505" mass="57711">MPKPSPALIASQIEQLPLELLEPILENLSFRDVIALVKYAGEGSRLVAALTISPKWRGIWPTYEANAADFQTLVSLIMPVGPTRMFDPTCGALDLTPSQYYYRLQRERNIHGPNYDFFEYVTRQASLRILKLLRDADDTTLSFFTQMIPLDAIAVICPWLKTYVAAAQQRHPDAKAKAVQAVRDKFLDAMGGYCRCMGDNLIRTPGQSYWQWKTIERPGLKSCSVRHPDRATHVWTVSQMKAFVDAYSTIQRQLNEMKASQLQDLAKLYSRHHSRLKEPLAPQGPRSNIHHIPHQLEVVSRFVTRIIDIDRFSLSGKKQGFSRFRFVHPCLIPYDWCLQLWIRANEANPNLGGVMPAPFSPYASKSQKSLEDAMQQLSLSTAPEPPSKIKSQIQVVNEGMQSFYKKTKMYGKEGHTGPRTRIVRPGGDGTPEIPVFAVFRDVTLEVPKIRQIILPPINNREMKWLVAFLEVVEWMEEAHPDLAFELKLAARDDWWNHLKWNNSTT</sequence>
<evidence type="ECO:0000313" key="3">
    <source>
        <dbReference type="Proteomes" id="UP001174936"/>
    </source>
</evidence>
<comment type="caution">
    <text evidence="2">The sequence shown here is derived from an EMBL/GenBank/DDBJ whole genome shotgun (WGS) entry which is preliminary data.</text>
</comment>
<accession>A0AA40CVQ2</accession>
<protein>
    <recommendedName>
        <fullName evidence="1">F-box domain-containing protein</fullName>
    </recommendedName>
</protein>
<dbReference type="EMBL" id="JAULSV010000002">
    <property type="protein sequence ID" value="KAK0652372.1"/>
    <property type="molecule type" value="Genomic_DNA"/>
</dbReference>
<proteinExistence type="predicted"/>
<gene>
    <name evidence="2" type="ORF">B0T16DRAFT_406085</name>
</gene>
<reference evidence="2" key="1">
    <citation type="submission" date="2023-06" db="EMBL/GenBank/DDBJ databases">
        <title>Genome-scale phylogeny and comparative genomics of the fungal order Sordariales.</title>
        <authorList>
            <consortium name="Lawrence Berkeley National Laboratory"/>
            <person name="Hensen N."/>
            <person name="Bonometti L."/>
            <person name="Westerberg I."/>
            <person name="Brannstrom I.O."/>
            <person name="Guillou S."/>
            <person name="Cros-Aarteil S."/>
            <person name="Calhoun S."/>
            <person name="Haridas S."/>
            <person name="Kuo A."/>
            <person name="Mondo S."/>
            <person name="Pangilinan J."/>
            <person name="Riley R."/>
            <person name="Labutti K."/>
            <person name="Andreopoulos B."/>
            <person name="Lipzen A."/>
            <person name="Chen C."/>
            <person name="Yanf M."/>
            <person name="Daum C."/>
            <person name="Ng V."/>
            <person name="Clum A."/>
            <person name="Steindorff A."/>
            <person name="Ohm R."/>
            <person name="Martin F."/>
            <person name="Silar P."/>
            <person name="Natvig D."/>
            <person name="Lalanne C."/>
            <person name="Gautier V."/>
            <person name="Ament-Velasquez S.L."/>
            <person name="Kruys A."/>
            <person name="Hutchinson M.I."/>
            <person name="Powell A.J."/>
            <person name="Barry K."/>
            <person name="Miller A.N."/>
            <person name="Grigoriev I.V."/>
            <person name="Debuchy R."/>
            <person name="Gladieux P."/>
            <person name="Thoren M.H."/>
            <person name="Johannesson H."/>
        </authorList>
    </citation>
    <scope>NUCLEOTIDE SEQUENCE</scope>
    <source>
        <strain evidence="2">SMH2532-1</strain>
    </source>
</reference>
<dbReference type="AlphaFoldDB" id="A0AA40CVQ2"/>
<dbReference type="InterPro" id="IPR001810">
    <property type="entry name" value="F-box_dom"/>
</dbReference>
<evidence type="ECO:0000313" key="2">
    <source>
        <dbReference type="EMBL" id="KAK0652372.1"/>
    </source>
</evidence>
<evidence type="ECO:0000259" key="1">
    <source>
        <dbReference type="PROSITE" id="PS50181"/>
    </source>
</evidence>
<feature type="domain" description="F-box" evidence="1">
    <location>
        <begin position="10"/>
        <end position="59"/>
    </location>
</feature>
<organism evidence="2 3">
    <name type="scientific">Cercophora newfieldiana</name>
    <dbReference type="NCBI Taxonomy" id="92897"/>
    <lineage>
        <taxon>Eukaryota</taxon>
        <taxon>Fungi</taxon>
        <taxon>Dikarya</taxon>
        <taxon>Ascomycota</taxon>
        <taxon>Pezizomycotina</taxon>
        <taxon>Sordariomycetes</taxon>
        <taxon>Sordariomycetidae</taxon>
        <taxon>Sordariales</taxon>
        <taxon>Lasiosphaeriaceae</taxon>
        <taxon>Cercophora</taxon>
    </lineage>
</organism>
<name>A0AA40CVQ2_9PEZI</name>
<dbReference type="PROSITE" id="PS50181">
    <property type="entry name" value="FBOX"/>
    <property type="match status" value="1"/>
</dbReference>
<keyword evidence="3" id="KW-1185">Reference proteome</keyword>